<dbReference type="InterPro" id="IPR036318">
    <property type="entry name" value="FAD-bd_PCMH-like_sf"/>
</dbReference>
<dbReference type="Proteomes" id="UP001500979">
    <property type="component" value="Unassembled WGS sequence"/>
</dbReference>
<dbReference type="Gene3D" id="3.40.462.20">
    <property type="match status" value="1"/>
</dbReference>
<dbReference type="InterPro" id="IPR016167">
    <property type="entry name" value="FAD-bd_PCMH_sub1"/>
</dbReference>
<evidence type="ECO:0000313" key="8">
    <source>
        <dbReference type="Proteomes" id="UP001500979"/>
    </source>
</evidence>
<dbReference type="Gene3D" id="3.30.465.10">
    <property type="match status" value="1"/>
</dbReference>
<proteinExistence type="inferred from homology"/>
<dbReference type="InterPro" id="IPR016166">
    <property type="entry name" value="FAD-bd_PCMH"/>
</dbReference>
<protein>
    <submittedName>
        <fullName evidence="7">FAD-binding oxidoreductase</fullName>
    </submittedName>
</protein>
<dbReference type="InterPro" id="IPR050416">
    <property type="entry name" value="FAD-linked_Oxidoreductase"/>
</dbReference>
<comment type="similarity">
    <text evidence="2">Belongs to the oxygen-dependent FAD-linked oxidoreductase family.</text>
</comment>
<organism evidence="7 8">
    <name type="scientific">Saccharopolyspora taberi</name>
    <dbReference type="NCBI Taxonomy" id="60895"/>
    <lineage>
        <taxon>Bacteria</taxon>
        <taxon>Bacillati</taxon>
        <taxon>Actinomycetota</taxon>
        <taxon>Actinomycetes</taxon>
        <taxon>Pseudonocardiales</taxon>
        <taxon>Pseudonocardiaceae</taxon>
        <taxon>Saccharopolyspora</taxon>
    </lineage>
</organism>
<dbReference type="RefSeq" id="WP_344677915.1">
    <property type="nucleotide sequence ID" value="NZ_BAAAUX010000003.1"/>
</dbReference>
<evidence type="ECO:0000313" key="7">
    <source>
        <dbReference type="EMBL" id="GAA2777022.1"/>
    </source>
</evidence>
<keyword evidence="8" id="KW-1185">Reference proteome</keyword>
<accession>A0ABN3V3J6</accession>
<evidence type="ECO:0000256" key="5">
    <source>
        <dbReference type="ARBA" id="ARBA00023002"/>
    </source>
</evidence>
<sequence length="433" mass="46376">MTDMLRPSDEGYEPERRGFQTGFQHSPAVIVGAVDEHDVCAAVAHAADAGLGVSVQATGHGTSGLNDGGVLISTRRMDGVQVFPARQEARIEAGVQWRQVIAAAAPHGLAPLSGSSPTVGAVGYALGGGLGLLGREFGFAADHVLSLDVVTADGKLRSVDASNDPELFWGLRGGRDHLGVVTSMTIRLFPVERIHGGGLFFDVSHAREVISAFRDLTAQAPETLTASLGMVRYPPVALFPEPLRDRHVLHFRFASTSEPERLIAPVRAAAPAILDQVRDMPFTESGSVYNDPEFPHSYYGNNVLLSSFPAEAADAVRRLCGPAAPVPVILDVRHLGGALSRPPAEPNCVGHREAQYIVRVLSPLATAELADVRRVHRRIFSALAEWTVGQAPNFRYGPVEELGPVYDEPSSARLRALKEQHDPSGLFRALPEA</sequence>
<dbReference type="PANTHER" id="PTHR42973">
    <property type="entry name" value="BINDING OXIDOREDUCTASE, PUTATIVE (AFU_ORTHOLOGUE AFUA_1G17690)-RELATED"/>
    <property type="match status" value="1"/>
</dbReference>
<gene>
    <name evidence="7" type="ORF">GCM10010470_07390</name>
</gene>
<feature type="domain" description="FAD-binding PCMH-type" evidence="6">
    <location>
        <begin position="23"/>
        <end position="191"/>
    </location>
</feature>
<dbReference type="PROSITE" id="PS51387">
    <property type="entry name" value="FAD_PCMH"/>
    <property type="match status" value="1"/>
</dbReference>
<dbReference type="InterPro" id="IPR006094">
    <property type="entry name" value="Oxid_FAD_bind_N"/>
</dbReference>
<comment type="cofactor">
    <cofactor evidence="1">
        <name>FAD</name>
        <dbReference type="ChEBI" id="CHEBI:57692"/>
    </cofactor>
</comment>
<dbReference type="PROSITE" id="PS00862">
    <property type="entry name" value="OX2_COVAL_FAD"/>
    <property type="match status" value="1"/>
</dbReference>
<evidence type="ECO:0000256" key="4">
    <source>
        <dbReference type="ARBA" id="ARBA00022827"/>
    </source>
</evidence>
<dbReference type="Pfam" id="PF01565">
    <property type="entry name" value="FAD_binding_4"/>
    <property type="match status" value="1"/>
</dbReference>
<name>A0ABN3V3J6_9PSEU</name>
<dbReference type="EMBL" id="BAAAUX010000003">
    <property type="protein sequence ID" value="GAA2777022.1"/>
    <property type="molecule type" value="Genomic_DNA"/>
</dbReference>
<keyword evidence="5" id="KW-0560">Oxidoreductase</keyword>
<dbReference type="PANTHER" id="PTHR42973:SF39">
    <property type="entry name" value="FAD-BINDING PCMH-TYPE DOMAIN-CONTAINING PROTEIN"/>
    <property type="match status" value="1"/>
</dbReference>
<dbReference type="InterPro" id="IPR006093">
    <property type="entry name" value="Oxy_OxRdtase_FAD_BS"/>
</dbReference>
<keyword evidence="4" id="KW-0274">FAD</keyword>
<comment type="caution">
    <text evidence="7">The sequence shown here is derived from an EMBL/GenBank/DDBJ whole genome shotgun (WGS) entry which is preliminary data.</text>
</comment>
<evidence type="ECO:0000256" key="1">
    <source>
        <dbReference type="ARBA" id="ARBA00001974"/>
    </source>
</evidence>
<evidence type="ECO:0000256" key="3">
    <source>
        <dbReference type="ARBA" id="ARBA00022630"/>
    </source>
</evidence>
<keyword evidence="3" id="KW-0285">Flavoprotein</keyword>
<reference evidence="7 8" key="1">
    <citation type="journal article" date="2019" name="Int. J. Syst. Evol. Microbiol.">
        <title>The Global Catalogue of Microorganisms (GCM) 10K type strain sequencing project: providing services to taxonomists for standard genome sequencing and annotation.</title>
        <authorList>
            <consortium name="The Broad Institute Genomics Platform"/>
            <consortium name="The Broad Institute Genome Sequencing Center for Infectious Disease"/>
            <person name="Wu L."/>
            <person name="Ma J."/>
        </authorList>
    </citation>
    <scope>NUCLEOTIDE SEQUENCE [LARGE SCALE GENOMIC DNA]</scope>
    <source>
        <strain evidence="7 8">JCM 9383</strain>
    </source>
</reference>
<evidence type="ECO:0000259" key="6">
    <source>
        <dbReference type="PROSITE" id="PS51387"/>
    </source>
</evidence>
<dbReference type="InterPro" id="IPR016169">
    <property type="entry name" value="FAD-bd_PCMH_sub2"/>
</dbReference>
<dbReference type="SUPFAM" id="SSF56176">
    <property type="entry name" value="FAD-binding/transporter-associated domain-like"/>
    <property type="match status" value="1"/>
</dbReference>
<evidence type="ECO:0000256" key="2">
    <source>
        <dbReference type="ARBA" id="ARBA00005466"/>
    </source>
</evidence>
<dbReference type="Gene3D" id="3.30.43.10">
    <property type="entry name" value="Uridine Diphospho-n-acetylenolpyruvylglucosamine Reductase, domain 2"/>
    <property type="match status" value="1"/>
</dbReference>